<dbReference type="STRING" id="1635173.WH52_01995"/>
<reference evidence="1 2" key="1">
    <citation type="submission" date="2015-03" db="EMBL/GenBank/DDBJ databases">
        <title>Genome sequence of Tenacibaculum sp. S2-2, isolated from intestinal microbiota of sea cucumber, Apostichopus japonicas.</title>
        <authorList>
            <person name="Shao Z."/>
            <person name="Wang L."/>
            <person name="Li X."/>
        </authorList>
    </citation>
    <scope>NUCLEOTIDE SEQUENCE [LARGE SCALE GENOMIC DNA]</scope>
    <source>
        <strain evidence="1 2">S2-2</strain>
    </source>
</reference>
<keyword evidence="1" id="KW-0030">Aminoacyl-tRNA synthetase</keyword>
<evidence type="ECO:0000313" key="1">
    <source>
        <dbReference type="EMBL" id="OSY89430.1"/>
    </source>
</evidence>
<organism evidence="1 2">
    <name type="scientific">Tenacibaculum holothuriorum</name>
    <dbReference type="NCBI Taxonomy" id="1635173"/>
    <lineage>
        <taxon>Bacteria</taxon>
        <taxon>Pseudomonadati</taxon>
        <taxon>Bacteroidota</taxon>
        <taxon>Flavobacteriia</taxon>
        <taxon>Flavobacteriales</taxon>
        <taxon>Flavobacteriaceae</taxon>
        <taxon>Tenacibaculum</taxon>
    </lineage>
</organism>
<dbReference type="EMBL" id="LAPZ01000001">
    <property type="protein sequence ID" value="OSY89430.1"/>
    <property type="molecule type" value="Genomic_DNA"/>
</dbReference>
<sequence length="156" mass="18776">MKYRQLTKEQFESLHEEFARFLASQSIDKKEWEALKKEKPHVAQDEMNVFSDVVWDDVLTRTEYLEHFSEKVVNLFKCEEDKMHRIVIEINKDINVQEQEGYEWLLKNPKDNAVEYLSGSKKYIQERNTEIFDLIEKGSNISKGELYEYFNRLITQ</sequence>
<dbReference type="Pfam" id="PF20105">
    <property type="entry name" value="DUF6495"/>
    <property type="match status" value="1"/>
</dbReference>
<dbReference type="Proteomes" id="UP000194221">
    <property type="component" value="Unassembled WGS sequence"/>
</dbReference>
<name>A0A1Y2PGY5_9FLAO</name>
<comment type="caution">
    <text evidence="1">The sequence shown here is derived from an EMBL/GenBank/DDBJ whole genome shotgun (WGS) entry which is preliminary data.</text>
</comment>
<accession>A0A1Y2PGY5</accession>
<proteinExistence type="predicted"/>
<keyword evidence="2" id="KW-1185">Reference proteome</keyword>
<dbReference type="RefSeq" id="WP_086029242.1">
    <property type="nucleotide sequence ID" value="NZ_LAPZ01000001.1"/>
</dbReference>
<dbReference type="GO" id="GO:0004812">
    <property type="term" value="F:aminoacyl-tRNA ligase activity"/>
    <property type="evidence" value="ECO:0007669"/>
    <property type="project" value="UniProtKB-KW"/>
</dbReference>
<dbReference type="OrthoDB" id="956723at2"/>
<protein>
    <submittedName>
        <fullName evidence="1">Histidyl-tRNA synthetase</fullName>
    </submittedName>
</protein>
<gene>
    <name evidence="1" type="ORF">WH52_01995</name>
</gene>
<dbReference type="AlphaFoldDB" id="A0A1Y2PGY5"/>
<dbReference type="InterPro" id="IPR045470">
    <property type="entry name" value="DUF6495"/>
</dbReference>
<evidence type="ECO:0000313" key="2">
    <source>
        <dbReference type="Proteomes" id="UP000194221"/>
    </source>
</evidence>
<keyword evidence="1" id="KW-0436">Ligase</keyword>
<dbReference type="InParanoid" id="A0A1Y2PGY5"/>